<dbReference type="Pfam" id="PF06356">
    <property type="entry name" value="DUF1064"/>
    <property type="match status" value="1"/>
</dbReference>
<gene>
    <name evidence="1" type="ORF">GCM10008906_09460</name>
</gene>
<protein>
    <submittedName>
        <fullName evidence="1">DUF1064 domain-containing protein</fullName>
    </submittedName>
</protein>
<comment type="caution">
    <text evidence="1">The sequence shown here is derived from an EMBL/GenBank/DDBJ whole genome shotgun (WGS) entry which is preliminary data.</text>
</comment>
<proteinExistence type="predicted"/>
<evidence type="ECO:0000313" key="2">
    <source>
        <dbReference type="Proteomes" id="UP001501510"/>
    </source>
</evidence>
<evidence type="ECO:0000313" key="1">
    <source>
        <dbReference type="EMBL" id="GAA0735585.1"/>
    </source>
</evidence>
<dbReference type="Proteomes" id="UP001501510">
    <property type="component" value="Unassembled WGS sequence"/>
</dbReference>
<accession>A0ABP3UIM8</accession>
<name>A0ABP3UIM8_9CLOT</name>
<dbReference type="Gene3D" id="3.40.91.30">
    <property type="match status" value="1"/>
</dbReference>
<organism evidence="1 2">
    <name type="scientific">Clostridium oceanicum</name>
    <dbReference type="NCBI Taxonomy" id="1543"/>
    <lineage>
        <taxon>Bacteria</taxon>
        <taxon>Bacillati</taxon>
        <taxon>Bacillota</taxon>
        <taxon>Clostridia</taxon>
        <taxon>Eubacteriales</taxon>
        <taxon>Clostridiaceae</taxon>
        <taxon>Clostridium</taxon>
    </lineage>
</organism>
<sequence length="142" mass="16962">MPSKYGSKKIVIDGITFDSKDEARYYEYLKKKKSKGKIVNFELQPKYTLIPAFKKNSKSYRAMTYTPDFIIYNLDGSEELIDVKGFSTQQGEIRKKLFDYKYADLKLTWISRSLKFGDEYGWIEYSELKKKRSEEKKRKERK</sequence>
<dbReference type="EMBL" id="BAAACG010000006">
    <property type="protein sequence ID" value="GAA0735585.1"/>
    <property type="molecule type" value="Genomic_DNA"/>
</dbReference>
<dbReference type="RefSeq" id="WP_343759371.1">
    <property type="nucleotide sequence ID" value="NZ_BAAACG010000006.1"/>
</dbReference>
<keyword evidence="2" id="KW-1185">Reference proteome</keyword>
<dbReference type="InterPro" id="IPR009414">
    <property type="entry name" value="DUF1064"/>
</dbReference>
<reference evidence="2" key="1">
    <citation type="journal article" date="2019" name="Int. J. Syst. Evol. Microbiol.">
        <title>The Global Catalogue of Microorganisms (GCM) 10K type strain sequencing project: providing services to taxonomists for standard genome sequencing and annotation.</title>
        <authorList>
            <consortium name="The Broad Institute Genomics Platform"/>
            <consortium name="The Broad Institute Genome Sequencing Center for Infectious Disease"/>
            <person name="Wu L."/>
            <person name="Ma J."/>
        </authorList>
    </citation>
    <scope>NUCLEOTIDE SEQUENCE [LARGE SCALE GENOMIC DNA]</scope>
    <source>
        <strain evidence="2">JCM 1407</strain>
    </source>
</reference>